<accession>A0A4Q9KPG8</accession>
<comment type="caution">
    <text evidence="1">The sequence shown here is derived from an EMBL/GenBank/DDBJ whole genome shotgun (WGS) entry which is preliminary data.</text>
</comment>
<evidence type="ECO:0000313" key="2">
    <source>
        <dbReference type="Proteomes" id="UP000293045"/>
    </source>
</evidence>
<dbReference type="EMBL" id="PIXR01003730">
    <property type="protein sequence ID" value="TBT96516.1"/>
    <property type="molecule type" value="Genomic_DNA"/>
</dbReference>
<evidence type="ECO:0000313" key="1">
    <source>
        <dbReference type="EMBL" id="TBT96516.1"/>
    </source>
</evidence>
<protein>
    <submittedName>
        <fullName evidence="1">Uncharacterized protein</fullName>
    </submittedName>
</protein>
<sequence>MSLDDIETKYQKTFLKRLQISYGCRGIHPIDSVYDNDQSISFDRRRKLESELKS</sequence>
<organism evidence="1 2">
    <name type="scientific">Hamiltosporidium magnivora</name>
    <dbReference type="NCBI Taxonomy" id="148818"/>
    <lineage>
        <taxon>Eukaryota</taxon>
        <taxon>Fungi</taxon>
        <taxon>Fungi incertae sedis</taxon>
        <taxon>Microsporidia</taxon>
        <taxon>Dubosqiidae</taxon>
        <taxon>Hamiltosporidium</taxon>
    </lineage>
</organism>
<proteinExistence type="predicted"/>
<dbReference type="VEuPathDB" id="MicrosporidiaDB:CWI39_3730p0010"/>
<gene>
    <name evidence="1" type="ORF">CWI39_3730p0010</name>
</gene>
<dbReference type="AlphaFoldDB" id="A0A4Q9KPG8"/>
<reference evidence="1 2" key="1">
    <citation type="submission" date="2017-12" db="EMBL/GenBank/DDBJ databases">
        <authorList>
            <person name="Pombert J.-F."/>
            <person name="Haag K.L."/>
            <person name="Ebert D."/>
        </authorList>
    </citation>
    <scope>NUCLEOTIDE SEQUENCE [LARGE SCALE GENOMIC DNA]</scope>
    <source>
        <strain evidence="1">IL-BN-2</strain>
    </source>
</reference>
<dbReference type="Proteomes" id="UP000293045">
    <property type="component" value="Unassembled WGS sequence"/>
</dbReference>
<name>A0A4Q9KPG8_9MICR</name>